<accession>T1L3C3</accession>
<keyword evidence="1" id="KW-0812">Transmembrane</keyword>
<dbReference type="AlphaFoldDB" id="T1L3C3"/>
<evidence type="ECO:0000313" key="3">
    <source>
        <dbReference type="Proteomes" id="UP000015104"/>
    </source>
</evidence>
<proteinExistence type="predicted"/>
<dbReference type="Proteomes" id="UP000015104">
    <property type="component" value="Unassembled WGS sequence"/>
</dbReference>
<sequence>MHNGMILMEFGPMKAQFKVTPDDLLKKLDLPKLNLKRFWPKDTQDQNEHYLRTRDGRQIEFVLWQLKTILDYFYSQFKNLKTRRMQSSSWELPMLVKGYAPKESKPFYALVALVFGWMVTFTMEVVIHVKPLAILDYQRTKILW</sequence>
<dbReference type="EMBL" id="CAEY01001015">
    <property type="status" value="NOT_ANNOTATED_CDS"/>
    <property type="molecule type" value="Genomic_DNA"/>
</dbReference>
<dbReference type="EnsemblMetazoa" id="tetur35g01010.1">
    <property type="protein sequence ID" value="tetur35g01010.1"/>
    <property type="gene ID" value="tetur35g01010"/>
</dbReference>
<protein>
    <submittedName>
        <fullName evidence="2">Uncharacterized protein</fullName>
    </submittedName>
</protein>
<keyword evidence="1" id="KW-0472">Membrane</keyword>
<keyword evidence="3" id="KW-1185">Reference proteome</keyword>
<organism evidence="2 3">
    <name type="scientific">Tetranychus urticae</name>
    <name type="common">Two-spotted spider mite</name>
    <dbReference type="NCBI Taxonomy" id="32264"/>
    <lineage>
        <taxon>Eukaryota</taxon>
        <taxon>Metazoa</taxon>
        <taxon>Ecdysozoa</taxon>
        <taxon>Arthropoda</taxon>
        <taxon>Chelicerata</taxon>
        <taxon>Arachnida</taxon>
        <taxon>Acari</taxon>
        <taxon>Acariformes</taxon>
        <taxon>Trombidiformes</taxon>
        <taxon>Prostigmata</taxon>
        <taxon>Eleutherengona</taxon>
        <taxon>Raphignathae</taxon>
        <taxon>Tetranychoidea</taxon>
        <taxon>Tetranychidae</taxon>
        <taxon>Tetranychus</taxon>
    </lineage>
</organism>
<reference evidence="3" key="1">
    <citation type="submission" date="2011-08" db="EMBL/GenBank/DDBJ databases">
        <authorList>
            <person name="Rombauts S."/>
        </authorList>
    </citation>
    <scope>NUCLEOTIDE SEQUENCE</scope>
    <source>
        <strain evidence="3">London</strain>
    </source>
</reference>
<keyword evidence="1" id="KW-1133">Transmembrane helix</keyword>
<reference evidence="2" key="2">
    <citation type="submission" date="2015-06" db="UniProtKB">
        <authorList>
            <consortium name="EnsemblMetazoa"/>
        </authorList>
    </citation>
    <scope>IDENTIFICATION</scope>
</reference>
<evidence type="ECO:0000256" key="1">
    <source>
        <dbReference type="SAM" id="Phobius"/>
    </source>
</evidence>
<evidence type="ECO:0000313" key="2">
    <source>
        <dbReference type="EnsemblMetazoa" id="tetur35g01010.1"/>
    </source>
</evidence>
<dbReference type="HOGENOM" id="CLU_2253473_0_0_1"/>
<feature type="transmembrane region" description="Helical" evidence="1">
    <location>
        <begin position="107"/>
        <end position="129"/>
    </location>
</feature>
<name>T1L3C3_TETUR</name>